<keyword evidence="2" id="KW-1185">Reference proteome</keyword>
<dbReference type="AlphaFoldDB" id="A0A5B6X3F1"/>
<organism evidence="1 2">
    <name type="scientific">Gossypium australe</name>
    <dbReference type="NCBI Taxonomy" id="47621"/>
    <lineage>
        <taxon>Eukaryota</taxon>
        <taxon>Viridiplantae</taxon>
        <taxon>Streptophyta</taxon>
        <taxon>Embryophyta</taxon>
        <taxon>Tracheophyta</taxon>
        <taxon>Spermatophyta</taxon>
        <taxon>Magnoliopsida</taxon>
        <taxon>eudicotyledons</taxon>
        <taxon>Gunneridae</taxon>
        <taxon>Pentapetalae</taxon>
        <taxon>rosids</taxon>
        <taxon>malvids</taxon>
        <taxon>Malvales</taxon>
        <taxon>Malvaceae</taxon>
        <taxon>Malvoideae</taxon>
        <taxon>Gossypium</taxon>
    </lineage>
</organism>
<accession>A0A5B6X3F1</accession>
<dbReference type="EMBL" id="SMMG02000001">
    <property type="protein sequence ID" value="KAA3488759.1"/>
    <property type="molecule type" value="Genomic_DNA"/>
</dbReference>
<reference evidence="2" key="1">
    <citation type="journal article" date="2019" name="Plant Biotechnol. J.">
        <title>Genome sequencing of the Australian wild diploid species Gossypium australe highlights disease resistance and delayed gland morphogenesis.</title>
        <authorList>
            <person name="Cai Y."/>
            <person name="Cai X."/>
            <person name="Wang Q."/>
            <person name="Wang P."/>
            <person name="Zhang Y."/>
            <person name="Cai C."/>
            <person name="Xu Y."/>
            <person name="Wang K."/>
            <person name="Zhou Z."/>
            <person name="Wang C."/>
            <person name="Geng S."/>
            <person name="Li B."/>
            <person name="Dong Q."/>
            <person name="Hou Y."/>
            <person name="Wang H."/>
            <person name="Ai P."/>
            <person name="Liu Z."/>
            <person name="Yi F."/>
            <person name="Sun M."/>
            <person name="An G."/>
            <person name="Cheng J."/>
            <person name="Zhang Y."/>
            <person name="Shi Q."/>
            <person name="Xie Y."/>
            <person name="Shi X."/>
            <person name="Chang Y."/>
            <person name="Huang F."/>
            <person name="Chen Y."/>
            <person name="Hong S."/>
            <person name="Mi L."/>
            <person name="Sun Q."/>
            <person name="Zhang L."/>
            <person name="Zhou B."/>
            <person name="Peng R."/>
            <person name="Zhang X."/>
            <person name="Liu F."/>
        </authorList>
    </citation>
    <scope>NUCLEOTIDE SEQUENCE [LARGE SCALE GENOMIC DNA]</scope>
    <source>
        <strain evidence="2">cv. PA1801</strain>
    </source>
</reference>
<protein>
    <submittedName>
        <fullName evidence="1">Uncharacterized protein</fullName>
    </submittedName>
</protein>
<proteinExistence type="predicted"/>
<evidence type="ECO:0000313" key="2">
    <source>
        <dbReference type="Proteomes" id="UP000325315"/>
    </source>
</evidence>
<sequence>MKRCGDKEIFTPNFSFVRTMENKVKISSKTSFAEYVSSNNQPMKVARKVKLSFSQPVSAIKALP</sequence>
<evidence type="ECO:0000313" key="1">
    <source>
        <dbReference type="EMBL" id="KAA3488759.1"/>
    </source>
</evidence>
<name>A0A5B6X3F1_9ROSI</name>
<gene>
    <name evidence="1" type="ORF">EPI10_032469</name>
</gene>
<dbReference type="Proteomes" id="UP000325315">
    <property type="component" value="Unassembled WGS sequence"/>
</dbReference>
<comment type="caution">
    <text evidence="1">The sequence shown here is derived from an EMBL/GenBank/DDBJ whole genome shotgun (WGS) entry which is preliminary data.</text>
</comment>